<dbReference type="Gene3D" id="2.40.50.100">
    <property type="match status" value="1"/>
</dbReference>
<gene>
    <name evidence="5" type="ORF">ENV88_07975</name>
</gene>
<evidence type="ECO:0000256" key="2">
    <source>
        <dbReference type="ARBA" id="ARBA00022741"/>
    </source>
</evidence>
<dbReference type="AlphaFoldDB" id="A0A7C3SM53"/>
<evidence type="ECO:0000313" key="5">
    <source>
        <dbReference type="EMBL" id="HGB25933.1"/>
    </source>
</evidence>
<dbReference type="EMBL" id="DTIB01000140">
    <property type="protein sequence ID" value="HGB25933.1"/>
    <property type="molecule type" value="Genomic_DNA"/>
</dbReference>
<accession>A0A7C3SM53</accession>
<keyword evidence="1" id="KW-0813">Transport</keyword>
<dbReference type="InterPro" id="IPR008995">
    <property type="entry name" value="Mo/tungstate-bd_C_term_dom"/>
</dbReference>
<dbReference type="InterPro" id="IPR017871">
    <property type="entry name" value="ABC_transporter-like_CS"/>
</dbReference>
<dbReference type="InterPro" id="IPR027417">
    <property type="entry name" value="P-loop_NTPase"/>
</dbReference>
<keyword evidence="3 5" id="KW-0067">ATP-binding</keyword>
<dbReference type="PROSITE" id="PS00211">
    <property type="entry name" value="ABC_TRANSPORTER_1"/>
    <property type="match status" value="1"/>
</dbReference>
<dbReference type="SUPFAM" id="SSF50331">
    <property type="entry name" value="MOP-like"/>
    <property type="match status" value="1"/>
</dbReference>
<dbReference type="Pfam" id="PF00005">
    <property type="entry name" value="ABC_tran"/>
    <property type="match status" value="1"/>
</dbReference>
<dbReference type="GO" id="GO:0140359">
    <property type="term" value="F:ABC-type transporter activity"/>
    <property type="evidence" value="ECO:0007669"/>
    <property type="project" value="InterPro"/>
</dbReference>
<dbReference type="PROSITE" id="PS50893">
    <property type="entry name" value="ABC_TRANSPORTER_2"/>
    <property type="match status" value="1"/>
</dbReference>
<dbReference type="Gene3D" id="3.40.50.300">
    <property type="entry name" value="P-loop containing nucleotide triphosphate hydrolases"/>
    <property type="match status" value="1"/>
</dbReference>
<protein>
    <submittedName>
        <fullName evidence="5">ABC transporter ATP-binding protein</fullName>
    </submittedName>
</protein>
<dbReference type="GO" id="GO:0016887">
    <property type="term" value="F:ATP hydrolysis activity"/>
    <property type="evidence" value="ECO:0007669"/>
    <property type="project" value="InterPro"/>
</dbReference>
<dbReference type="InterPro" id="IPR047641">
    <property type="entry name" value="ABC_transpr_MalK/UgpC-like"/>
</dbReference>
<dbReference type="InterPro" id="IPR003593">
    <property type="entry name" value="AAA+_ATPase"/>
</dbReference>
<name>A0A7C3SM53_THEPE</name>
<dbReference type="InterPro" id="IPR003439">
    <property type="entry name" value="ABC_transporter-like_ATP-bd"/>
</dbReference>
<comment type="caution">
    <text evidence="5">The sequence shown here is derived from an EMBL/GenBank/DDBJ whole genome shotgun (WGS) entry which is preliminary data.</text>
</comment>
<dbReference type="InterPro" id="IPR015855">
    <property type="entry name" value="ABC_transpr_MalK-like"/>
</dbReference>
<dbReference type="SUPFAM" id="SSF52540">
    <property type="entry name" value="P-loop containing nucleoside triphosphate hydrolases"/>
    <property type="match status" value="1"/>
</dbReference>
<evidence type="ECO:0000256" key="1">
    <source>
        <dbReference type="ARBA" id="ARBA00022448"/>
    </source>
</evidence>
<dbReference type="Pfam" id="PF08402">
    <property type="entry name" value="TOBE_2"/>
    <property type="match status" value="1"/>
</dbReference>
<dbReference type="GO" id="GO:0005524">
    <property type="term" value="F:ATP binding"/>
    <property type="evidence" value="ECO:0007669"/>
    <property type="project" value="UniProtKB-KW"/>
</dbReference>
<evidence type="ECO:0000256" key="3">
    <source>
        <dbReference type="ARBA" id="ARBA00022840"/>
    </source>
</evidence>
<dbReference type="CDD" id="cd03301">
    <property type="entry name" value="ABC_MalK_N"/>
    <property type="match status" value="1"/>
</dbReference>
<organism evidence="5">
    <name type="scientific">Thermofilum pendens</name>
    <dbReference type="NCBI Taxonomy" id="2269"/>
    <lineage>
        <taxon>Archaea</taxon>
        <taxon>Thermoproteota</taxon>
        <taxon>Thermoprotei</taxon>
        <taxon>Thermofilales</taxon>
        <taxon>Thermofilaceae</taxon>
        <taxon>Thermofilum</taxon>
    </lineage>
</organism>
<keyword evidence="2" id="KW-0547">Nucleotide-binding</keyword>
<dbReference type="PANTHER" id="PTHR43875:SF4">
    <property type="entry name" value="GLUCOSE IMPORT ATP-BINDING PROTEIN GLCV"/>
    <property type="match status" value="1"/>
</dbReference>
<dbReference type="SMART" id="SM00382">
    <property type="entry name" value="AAA"/>
    <property type="match status" value="1"/>
</dbReference>
<dbReference type="PANTHER" id="PTHR43875">
    <property type="entry name" value="MALTODEXTRIN IMPORT ATP-BINDING PROTEIN MSMX"/>
    <property type="match status" value="1"/>
</dbReference>
<feature type="domain" description="ABC transporter" evidence="4">
    <location>
        <begin position="4"/>
        <end position="234"/>
    </location>
</feature>
<dbReference type="FunFam" id="3.40.50.300:FF:000042">
    <property type="entry name" value="Maltose/maltodextrin ABC transporter, ATP-binding protein"/>
    <property type="match status" value="1"/>
</dbReference>
<evidence type="ECO:0000259" key="4">
    <source>
        <dbReference type="PROSITE" id="PS50893"/>
    </source>
</evidence>
<dbReference type="GO" id="GO:0055052">
    <property type="term" value="C:ATP-binding cassette (ABC) transporter complex, substrate-binding subunit-containing"/>
    <property type="evidence" value="ECO:0007669"/>
    <property type="project" value="TreeGrafter"/>
</dbReference>
<dbReference type="InterPro" id="IPR013611">
    <property type="entry name" value="Transp-assoc_OB_typ2"/>
</dbReference>
<sequence>MVSVRVEDVWMVFGKVAALRGVSLEVREGEMVTLLGPSGCGKTTLLRVISGLYKPTRGRVFFDSEDVTEKNPWERKVGLVFQDYALWPHMTVFDNIAYGLKLRKFPASEIRESVRRVAELLRIEDLLDRYPHQLSGGQQQRVALARAIVINPSVLLLDEPLSNLDAKIRINVRTEIRKLQKELKITAIYVTHDQEEALVISDRIAVMNQGVIEQVGTPLEVYYNPRTLFVADFVGQVNIVKGSISNIDETEGIAVVDSEIGEIRVAAQQGLKEGEVVHLVFRPEMVEVSKTPIEGSVSSTVFEGVVDTVQFLGNLLRADVTVGGKKLRVEVHSPLARGWLSPQERVFIRIPAANVRVLK</sequence>
<reference evidence="5" key="1">
    <citation type="journal article" date="2020" name="mSystems">
        <title>Genome- and Community-Level Interaction Insights into Carbon Utilization and Element Cycling Functions of Hydrothermarchaeota in Hydrothermal Sediment.</title>
        <authorList>
            <person name="Zhou Z."/>
            <person name="Liu Y."/>
            <person name="Xu W."/>
            <person name="Pan J."/>
            <person name="Luo Z.H."/>
            <person name="Li M."/>
        </authorList>
    </citation>
    <scope>NUCLEOTIDE SEQUENCE [LARGE SCALE GENOMIC DNA]</scope>
    <source>
        <strain evidence="5">SpSt-8</strain>
    </source>
</reference>
<proteinExistence type="predicted"/>
<dbReference type="GO" id="GO:0008643">
    <property type="term" value="P:carbohydrate transport"/>
    <property type="evidence" value="ECO:0007669"/>
    <property type="project" value="InterPro"/>
</dbReference>